<evidence type="ECO:0000256" key="1">
    <source>
        <dbReference type="SAM" id="MobiDB-lite"/>
    </source>
</evidence>
<accession>A0ABD2GF02</accession>
<reference evidence="2 3" key="1">
    <citation type="journal article" date="2022" name="G3 (Bethesda)">
        <title>Evaluating Illumina-, Nanopore-, and PacBio-based genome assembly strategies with the bald notothen, Trematomus borchgrevinki.</title>
        <authorList>
            <person name="Rayamajhi N."/>
            <person name="Cheng C.C."/>
            <person name="Catchen J.M."/>
        </authorList>
    </citation>
    <scope>NUCLEOTIDE SEQUENCE [LARGE SCALE GENOMIC DNA]</scope>
    <source>
        <strain evidence="2">AGRC-2024</strain>
    </source>
</reference>
<dbReference type="InterPro" id="IPR027893">
    <property type="entry name" value="GON7_meta"/>
</dbReference>
<evidence type="ECO:0000313" key="2">
    <source>
        <dbReference type="EMBL" id="KAL3052000.1"/>
    </source>
</evidence>
<keyword evidence="3" id="KW-1185">Reference proteome</keyword>
<feature type="region of interest" description="Disordered" evidence="1">
    <location>
        <begin position="70"/>
        <end position="109"/>
    </location>
</feature>
<gene>
    <name evidence="2" type="ORF">OYC64_004704</name>
</gene>
<dbReference type="AlphaFoldDB" id="A0ABD2GF02"/>
<protein>
    <submittedName>
        <fullName evidence="2">Uncharacterized protein</fullName>
    </submittedName>
</protein>
<dbReference type="EMBL" id="JBIYXZ010002079">
    <property type="protein sequence ID" value="KAL3052000.1"/>
    <property type="molecule type" value="Genomic_DNA"/>
</dbReference>
<dbReference type="Proteomes" id="UP001619887">
    <property type="component" value="Unassembled WGS sequence"/>
</dbReference>
<name>A0ABD2GF02_PAGBO</name>
<sequence length="109" mass="11825">MSEALLNAAPSIDISEALLNAAEMFAELRFRDGQKEKLSVKVEPDLSSVISGVQELRSTVKILLSGLVEQERAGAGGEEEEEEQEESDEGDKGLQKARLQPPAKKSKNT</sequence>
<feature type="compositionally biased region" description="Acidic residues" evidence="1">
    <location>
        <begin position="77"/>
        <end position="89"/>
    </location>
</feature>
<organism evidence="2 3">
    <name type="scientific">Pagothenia borchgrevinki</name>
    <name type="common">Bald rockcod</name>
    <name type="synonym">Trematomus borchgrevinki</name>
    <dbReference type="NCBI Taxonomy" id="8213"/>
    <lineage>
        <taxon>Eukaryota</taxon>
        <taxon>Metazoa</taxon>
        <taxon>Chordata</taxon>
        <taxon>Craniata</taxon>
        <taxon>Vertebrata</taxon>
        <taxon>Euteleostomi</taxon>
        <taxon>Actinopterygii</taxon>
        <taxon>Neopterygii</taxon>
        <taxon>Teleostei</taxon>
        <taxon>Neoteleostei</taxon>
        <taxon>Acanthomorphata</taxon>
        <taxon>Eupercaria</taxon>
        <taxon>Perciformes</taxon>
        <taxon>Notothenioidei</taxon>
        <taxon>Nototheniidae</taxon>
        <taxon>Pagothenia</taxon>
    </lineage>
</organism>
<comment type="caution">
    <text evidence="2">The sequence shown here is derived from an EMBL/GenBank/DDBJ whole genome shotgun (WGS) entry which is preliminary data.</text>
</comment>
<evidence type="ECO:0000313" key="3">
    <source>
        <dbReference type="Proteomes" id="UP001619887"/>
    </source>
</evidence>
<reference evidence="2 3" key="2">
    <citation type="journal article" date="2024" name="G3 (Bethesda)">
        <title>The genome of the cryopelagic Antarctic bald notothen, Trematomus borchgrevinki.</title>
        <authorList>
            <person name="Rayamajhi N."/>
            <person name="Rivera-Colon A.G."/>
            <person name="Minhas B.F."/>
            <person name="Cheng C.C."/>
            <person name="Catchen J.M."/>
        </authorList>
    </citation>
    <scope>NUCLEOTIDE SEQUENCE [LARGE SCALE GENOMIC DNA]</scope>
    <source>
        <strain evidence="2">AGRC-2024</strain>
    </source>
</reference>
<dbReference type="Pfam" id="PF15387">
    <property type="entry name" value="DUF4611"/>
    <property type="match status" value="1"/>
</dbReference>
<proteinExistence type="predicted"/>